<dbReference type="EMBL" id="CAMXCT030000868">
    <property type="protein sequence ID" value="CAL4771483.1"/>
    <property type="molecule type" value="Genomic_DNA"/>
</dbReference>
<dbReference type="Pfam" id="PF01485">
    <property type="entry name" value="IBR"/>
    <property type="match status" value="1"/>
</dbReference>
<dbReference type="InterPro" id="IPR047545">
    <property type="entry name" value="BRcat_RBR_RNF216"/>
</dbReference>
<feature type="domain" description="RING-type" evidence="9">
    <location>
        <begin position="207"/>
        <end position="447"/>
    </location>
</feature>
<dbReference type="Gene3D" id="1.20.120.1750">
    <property type="match status" value="1"/>
</dbReference>
<dbReference type="GO" id="GO:0008270">
    <property type="term" value="F:zinc ion binding"/>
    <property type="evidence" value="ECO:0007669"/>
    <property type="project" value="UniProtKB-KW"/>
</dbReference>
<evidence type="ECO:0000256" key="8">
    <source>
        <dbReference type="SAM" id="MobiDB-lite"/>
    </source>
</evidence>
<evidence type="ECO:0000313" key="11">
    <source>
        <dbReference type="EMBL" id="CAL4771483.1"/>
    </source>
</evidence>
<evidence type="ECO:0000256" key="7">
    <source>
        <dbReference type="ARBA" id="ARBA00022833"/>
    </source>
</evidence>
<keyword evidence="2" id="KW-0808">Transferase</keyword>
<dbReference type="Pfam" id="PF26200">
    <property type="entry name" value="Rcat_RNF216"/>
    <property type="match status" value="1"/>
</dbReference>
<feature type="region of interest" description="Disordered" evidence="8">
    <location>
        <begin position="488"/>
        <end position="532"/>
    </location>
</feature>
<dbReference type="SMART" id="SM00647">
    <property type="entry name" value="IBR"/>
    <property type="match status" value="2"/>
</dbReference>
<keyword evidence="3" id="KW-0479">Metal-binding</keyword>
<protein>
    <recommendedName>
        <fullName evidence="9">RING-type domain-containing protein</fullName>
    </recommendedName>
</protein>
<name>A0A9P1FQ83_9DINO</name>
<dbReference type="PANTHER" id="PTHR22770">
    <property type="entry name" value="UBIQUITIN CONJUGATING ENZYME 7 INTERACTING PROTEIN-RELATED"/>
    <property type="match status" value="1"/>
</dbReference>
<evidence type="ECO:0000256" key="5">
    <source>
        <dbReference type="ARBA" id="ARBA00022771"/>
    </source>
</evidence>
<sequence length="532" mass="59119">MATVDVDELELILQDEAQQILADEALARRLAQEMQNSPVQVDSDSPVRTKRKRAPSVDLDPVLAVPEESLSEAAKEEVEELWARCLRGDEALENLGDSYDQVSAEAYRVHALHALMQEFRRAPAHFVRETFAEAGSYCEARAIIQDSSEVTSNSSKRPNKPAPPVEMPGILRKEMALGHHAVAIQAALAKRKQVRSGRIAQLKAVGGLGTCGCCFDDELLPEEELRCSSAQGHGFCIPCVKRAALEFFGQGLFTLNLSTGSSSSSERPQVSSTVLRCLDTSGCDGHFLDSCLQKALPRKDYVRYSRRSAALEAATSGMEDLVACPSCDFMVQMSDPNDGIVRCMDPECGKITCRWCSKPEHSPLKCHEVEKDGETKIRTFVEEKMAEAVLRRCPKCKKPYERTEGCNHIKCPCGTHSCYLCGMELDKKRPYDHYKDGHVGGGTNAKDSKCIVYGTPSWAENSPEKQKEEAEKALKQYLQEHPELQEVAAESSLEKRKRLQELMQLSPHRKKKKHSRPGRPELLQTPQACAIQ</sequence>
<proteinExistence type="predicted"/>
<dbReference type="InterPro" id="IPR002867">
    <property type="entry name" value="IBR_dom"/>
</dbReference>
<evidence type="ECO:0000256" key="1">
    <source>
        <dbReference type="ARBA" id="ARBA00004906"/>
    </source>
</evidence>
<dbReference type="OrthoDB" id="10009520at2759"/>
<dbReference type="InterPro" id="IPR044066">
    <property type="entry name" value="TRIAD_supradom"/>
</dbReference>
<dbReference type="CDD" id="cd20339">
    <property type="entry name" value="BRcat_RBR_RNF216"/>
    <property type="match status" value="1"/>
</dbReference>
<keyword evidence="5" id="KW-0863">Zinc-finger</keyword>
<comment type="pathway">
    <text evidence="1">Protein modification; protein ubiquitination.</text>
</comment>
<evidence type="ECO:0000256" key="6">
    <source>
        <dbReference type="ARBA" id="ARBA00022786"/>
    </source>
</evidence>
<dbReference type="AlphaFoldDB" id="A0A9P1FQ83"/>
<evidence type="ECO:0000256" key="2">
    <source>
        <dbReference type="ARBA" id="ARBA00022679"/>
    </source>
</evidence>
<keyword evidence="6" id="KW-0833">Ubl conjugation pathway</keyword>
<keyword evidence="7" id="KW-0862">Zinc</keyword>
<dbReference type="GO" id="GO:0016740">
    <property type="term" value="F:transferase activity"/>
    <property type="evidence" value="ECO:0007669"/>
    <property type="project" value="UniProtKB-KW"/>
</dbReference>
<feature type="compositionally biased region" description="Basic residues" evidence="8">
    <location>
        <begin position="507"/>
        <end position="517"/>
    </location>
</feature>
<dbReference type="EMBL" id="CAMXCT010000868">
    <property type="protein sequence ID" value="CAI3984171.1"/>
    <property type="molecule type" value="Genomic_DNA"/>
</dbReference>
<dbReference type="Proteomes" id="UP001152797">
    <property type="component" value="Unassembled WGS sequence"/>
</dbReference>
<reference evidence="10" key="1">
    <citation type="submission" date="2022-10" db="EMBL/GenBank/DDBJ databases">
        <authorList>
            <person name="Chen Y."/>
            <person name="Dougan E. K."/>
            <person name="Chan C."/>
            <person name="Rhodes N."/>
            <person name="Thang M."/>
        </authorList>
    </citation>
    <scope>NUCLEOTIDE SEQUENCE</scope>
</reference>
<evidence type="ECO:0000256" key="4">
    <source>
        <dbReference type="ARBA" id="ARBA00022737"/>
    </source>
</evidence>
<dbReference type="PROSITE" id="PS51873">
    <property type="entry name" value="TRIAD"/>
    <property type="match status" value="1"/>
</dbReference>
<feature type="region of interest" description="Disordered" evidence="8">
    <location>
        <begin position="34"/>
        <end position="55"/>
    </location>
</feature>
<gene>
    <name evidence="10" type="ORF">C1SCF055_LOCUS11720</name>
</gene>
<dbReference type="SUPFAM" id="SSF57850">
    <property type="entry name" value="RING/U-box"/>
    <property type="match status" value="2"/>
</dbReference>
<evidence type="ECO:0000256" key="3">
    <source>
        <dbReference type="ARBA" id="ARBA00022723"/>
    </source>
</evidence>
<dbReference type="InterPro" id="IPR051628">
    <property type="entry name" value="LUBAC_E3_Ligases"/>
</dbReference>
<accession>A0A9P1FQ83</accession>
<keyword evidence="4" id="KW-0677">Repeat</keyword>
<evidence type="ECO:0000313" key="12">
    <source>
        <dbReference type="Proteomes" id="UP001152797"/>
    </source>
</evidence>
<comment type="caution">
    <text evidence="10">The sequence shown here is derived from an EMBL/GenBank/DDBJ whole genome shotgun (WGS) entry which is preliminary data.</text>
</comment>
<keyword evidence="12" id="KW-1185">Reference proteome</keyword>
<reference evidence="11 12" key="2">
    <citation type="submission" date="2024-05" db="EMBL/GenBank/DDBJ databases">
        <authorList>
            <person name="Chen Y."/>
            <person name="Shah S."/>
            <person name="Dougan E. K."/>
            <person name="Thang M."/>
            <person name="Chan C."/>
        </authorList>
    </citation>
    <scope>NUCLEOTIDE SEQUENCE [LARGE SCALE GENOMIC DNA]</scope>
</reference>
<dbReference type="PANTHER" id="PTHR22770:SF47">
    <property type="entry name" value="E3 UBIQUITIN-PROTEIN LIGASE RNF216"/>
    <property type="match status" value="1"/>
</dbReference>
<organism evidence="10">
    <name type="scientific">Cladocopium goreaui</name>
    <dbReference type="NCBI Taxonomy" id="2562237"/>
    <lineage>
        <taxon>Eukaryota</taxon>
        <taxon>Sar</taxon>
        <taxon>Alveolata</taxon>
        <taxon>Dinophyceae</taxon>
        <taxon>Suessiales</taxon>
        <taxon>Symbiodiniaceae</taxon>
        <taxon>Cladocopium</taxon>
    </lineage>
</organism>
<dbReference type="EMBL" id="CAMXCT020000868">
    <property type="protein sequence ID" value="CAL1137546.1"/>
    <property type="molecule type" value="Genomic_DNA"/>
</dbReference>
<evidence type="ECO:0000259" key="9">
    <source>
        <dbReference type="PROSITE" id="PS51873"/>
    </source>
</evidence>
<feature type="compositionally biased region" description="Polar residues" evidence="8">
    <location>
        <begin position="34"/>
        <end position="43"/>
    </location>
</feature>
<evidence type="ECO:0000313" key="10">
    <source>
        <dbReference type="EMBL" id="CAI3984171.1"/>
    </source>
</evidence>
<feature type="region of interest" description="Disordered" evidence="8">
    <location>
        <begin position="148"/>
        <end position="167"/>
    </location>
</feature>